<name>A0A6C0F7P4_9ZZZZ</name>
<evidence type="ECO:0000313" key="1">
    <source>
        <dbReference type="EMBL" id="QHT36643.1"/>
    </source>
</evidence>
<proteinExistence type="predicted"/>
<organism evidence="1">
    <name type="scientific">viral metagenome</name>
    <dbReference type="NCBI Taxonomy" id="1070528"/>
    <lineage>
        <taxon>unclassified sequences</taxon>
        <taxon>metagenomes</taxon>
        <taxon>organismal metagenomes</taxon>
    </lineage>
</organism>
<reference evidence="1" key="1">
    <citation type="journal article" date="2020" name="Nature">
        <title>Giant virus diversity and host interactions through global metagenomics.</title>
        <authorList>
            <person name="Schulz F."/>
            <person name="Roux S."/>
            <person name="Paez-Espino D."/>
            <person name="Jungbluth S."/>
            <person name="Walsh D.A."/>
            <person name="Denef V.J."/>
            <person name="McMahon K.D."/>
            <person name="Konstantinidis K.T."/>
            <person name="Eloe-Fadrosh E.A."/>
            <person name="Kyrpides N.C."/>
            <person name="Woyke T."/>
        </authorList>
    </citation>
    <scope>NUCLEOTIDE SEQUENCE</scope>
    <source>
        <strain evidence="1">GVMAG-S-ERX555967-130</strain>
    </source>
</reference>
<dbReference type="EMBL" id="MN738786">
    <property type="protein sequence ID" value="QHT36643.1"/>
    <property type="molecule type" value="Genomic_DNA"/>
</dbReference>
<protein>
    <submittedName>
        <fullName evidence="1">Uncharacterized protein</fullName>
    </submittedName>
</protein>
<dbReference type="AlphaFoldDB" id="A0A6C0F7P4"/>
<sequence>MNRDKEPPIPITHVKPDFYRWVSQTVAYESDVYVIDILTPISHQYYKWLCKLPDYDVVLDEDSFTRDFINMLYEKYL</sequence>
<accession>A0A6C0F7P4</accession>